<dbReference type="AlphaFoldDB" id="A0A9P8UVI7"/>
<keyword evidence="3 5" id="KW-1133">Transmembrane helix</keyword>
<sequence>MTIQSEPESMASEYEARIKDCFRCWPSAGPFYQTLIDYLQTAGSGIGFSPLQSPTAYLLGHDVGKRADIELGNSAALSPGSRRLSFSLTISVPAQGPNFRRVHAAHQSHIAVVEGFLAPESIRILGEKYQVRPEFFIDYLEPRYVYGSSTSMGRYELPNLPSKRDNIVHRLFNHRQYGATRFRALHVHNEQWLTVEQMVSFSVKREGKSWHGCVQDPRSAEFVPIIPYNLPISRDSGMGLQDDLSSKQHRPYHPAADIILSAASSVTTQLLAEDPFYILSCVYHAAARTRIQLLSFIESDITECSSTNGTTMGAHQSLVLDQLRFDLQLVRRVERFCKEDLANITQLGSAAWPRTEKLAEIEKLRDQLQSDYAYLIEQCSSLVLQCETASNALVSLAQWMDAREGIRESRHITNLTVLAFLFIPLTYITSVLGMNVQGVMEGVPIWVWGGASAISVIVTTVVVVIMRWKRWEIPRT</sequence>
<evidence type="ECO:0000256" key="2">
    <source>
        <dbReference type="ARBA" id="ARBA00022692"/>
    </source>
</evidence>
<evidence type="ECO:0000256" key="4">
    <source>
        <dbReference type="ARBA" id="ARBA00023136"/>
    </source>
</evidence>
<keyword evidence="7" id="KW-1185">Reference proteome</keyword>
<dbReference type="InterPro" id="IPR045863">
    <property type="entry name" value="CorA_TM1_TM2"/>
</dbReference>
<dbReference type="GO" id="GO:0000287">
    <property type="term" value="F:magnesium ion binding"/>
    <property type="evidence" value="ECO:0007669"/>
    <property type="project" value="TreeGrafter"/>
</dbReference>
<evidence type="ECO:0000256" key="1">
    <source>
        <dbReference type="ARBA" id="ARBA00004651"/>
    </source>
</evidence>
<dbReference type="SUPFAM" id="SSF144083">
    <property type="entry name" value="Magnesium transport protein CorA, transmembrane region"/>
    <property type="match status" value="1"/>
</dbReference>
<keyword evidence="4 5" id="KW-0472">Membrane</keyword>
<evidence type="ECO:0000256" key="5">
    <source>
        <dbReference type="SAM" id="Phobius"/>
    </source>
</evidence>
<name>A0A9P8UVI7_9PEZI</name>
<dbReference type="GeneID" id="70127911"/>
<dbReference type="Pfam" id="PF01544">
    <property type="entry name" value="CorA"/>
    <property type="match status" value="1"/>
</dbReference>
<evidence type="ECO:0000256" key="3">
    <source>
        <dbReference type="ARBA" id="ARBA00022989"/>
    </source>
</evidence>
<dbReference type="EMBL" id="JAGPXC010000001">
    <property type="protein sequence ID" value="KAH6658973.1"/>
    <property type="molecule type" value="Genomic_DNA"/>
</dbReference>
<dbReference type="GO" id="GO:0015095">
    <property type="term" value="F:magnesium ion transmembrane transporter activity"/>
    <property type="evidence" value="ECO:0007669"/>
    <property type="project" value="TreeGrafter"/>
</dbReference>
<accession>A0A9P8UVI7</accession>
<dbReference type="Proteomes" id="UP000758603">
    <property type="component" value="Unassembled WGS sequence"/>
</dbReference>
<feature type="transmembrane region" description="Helical" evidence="5">
    <location>
        <begin position="412"/>
        <end position="433"/>
    </location>
</feature>
<comment type="subcellular location">
    <subcellularLocation>
        <location evidence="1">Cell membrane</location>
        <topology evidence="1">Multi-pass membrane protein</topology>
    </subcellularLocation>
</comment>
<dbReference type="RefSeq" id="XP_045963104.1">
    <property type="nucleotide sequence ID" value="XM_046099019.1"/>
</dbReference>
<dbReference type="InterPro" id="IPR002523">
    <property type="entry name" value="MgTranspt_CorA/ZnTranspt_ZntB"/>
</dbReference>
<gene>
    <name evidence="6" type="ORF">BKA67DRAFT_529162</name>
</gene>
<dbReference type="OrthoDB" id="3231000at2759"/>
<evidence type="ECO:0000313" key="6">
    <source>
        <dbReference type="EMBL" id="KAH6658973.1"/>
    </source>
</evidence>
<proteinExistence type="predicted"/>
<reference evidence="6" key="1">
    <citation type="journal article" date="2021" name="Nat. Commun.">
        <title>Genetic determinants of endophytism in the Arabidopsis root mycobiome.</title>
        <authorList>
            <person name="Mesny F."/>
            <person name="Miyauchi S."/>
            <person name="Thiergart T."/>
            <person name="Pickel B."/>
            <person name="Atanasova L."/>
            <person name="Karlsson M."/>
            <person name="Huettel B."/>
            <person name="Barry K.W."/>
            <person name="Haridas S."/>
            <person name="Chen C."/>
            <person name="Bauer D."/>
            <person name="Andreopoulos W."/>
            <person name="Pangilinan J."/>
            <person name="LaButti K."/>
            <person name="Riley R."/>
            <person name="Lipzen A."/>
            <person name="Clum A."/>
            <person name="Drula E."/>
            <person name="Henrissat B."/>
            <person name="Kohler A."/>
            <person name="Grigoriev I.V."/>
            <person name="Martin F.M."/>
            <person name="Hacquard S."/>
        </authorList>
    </citation>
    <scope>NUCLEOTIDE SEQUENCE</scope>
    <source>
        <strain evidence="6">MPI-SDFR-AT-0073</strain>
    </source>
</reference>
<dbReference type="GO" id="GO:0050897">
    <property type="term" value="F:cobalt ion binding"/>
    <property type="evidence" value="ECO:0007669"/>
    <property type="project" value="TreeGrafter"/>
</dbReference>
<dbReference type="GO" id="GO:0015087">
    <property type="term" value="F:cobalt ion transmembrane transporter activity"/>
    <property type="evidence" value="ECO:0007669"/>
    <property type="project" value="TreeGrafter"/>
</dbReference>
<protein>
    <submittedName>
        <fullName evidence="6">Uncharacterized protein</fullName>
    </submittedName>
</protein>
<dbReference type="Gene3D" id="1.20.58.340">
    <property type="entry name" value="Magnesium transport protein CorA, transmembrane region"/>
    <property type="match status" value="1"/>
</dbReference>
<comment type="caution">
    <text evidence="6">The sequence shown here is derived from an EMBL/GenBank/DDBJ whole genome shotgun (WGS) entry which is preliminary data.</text>
</comment>
<organism evidence="6 7">
    <name type="scientific">Truncatella angustata</name>
    <dbReference type="NCBI Taxonomy" id="152316"/>
    <lineage>
        <taxon>Eukaryota</taxon>
        <taxon>Fungi</taxon>
        <taxon>Dikarya</taxon>
        <taxon>Ascomycota</taxon>
        <taxon>Pezizomycotina</taxon>
        <taxon>Sordariomycetes</taxon>
        <taxon>Xylariomycetidae</taxon>
        <taxon>Amphisphaeriales</taxon>
        <taxon>Sporocadaceae</taxon>
        <taxon>Truncatella</taxon>
    </lineage>
</organism>
<dbReference type="PANTHER" id="PTHR46494">
    <property type="entry name" value="CORA FAMILY METAL ION TRANSPORTER (EUROFUNG)"/>
    <property type="match status" value="1"/>
</dbReference>
<feature type="transmembrane region" description="Helical" evidence="5">
    <location>
        <begin position="445"/>
        <end position="466"/>
    </location>
</feature>
<dbReference type="PANTHER" id="PTHR46494:SF1">
    <property type="entry name" value="CORA FAMILY METAL ION TRANSPORTER (EUROFUNG)"/>
    <property type="match status" value="1"/>
</dbReference>
<evidence type="ECO:0000313" key="7">
    <source>
        <dbReference type="Proteomes" id="UP000758603"/>
    </source>
</evidence>
<dbReference type="GO" id="GO:0005886">
    <property type="term" value="C:plasma membrane"/>
    <property type="evidence" value="ECO:0007669"/>
    <property type="project" value="UniProtKB-SubCell"/>
</dbReference>
<keyword evidence="2 5" id="KW-0812">Transmembrane</keyword>